<feature type="compositionally biased region" description="Low complexity" evidence="1">
    <location>
        <begin position="9"/>
        <end position="22"/>
    </location>
</feature>
<feature type="region of interest" description="Disordered" evidence="1">
    <location>
        <begin position="1"/>
        <end position="23"/>
    </location>
</feature>
<dbReference type="HOGENOM" id="CLU_070775_2_0_0"/>
<dbReference type="KEGG" id="sus:Acid_2895"/>
<dbReference type="EMBL" id="CP000473">
    <property type="protein sequence ID" value="ABJ83881.1"/>
    <property type="molecule type" value="Genomic_DNA"/>
</dbReference>
<organism evidence="2">
    <name type="scientific">Solibacter usitatus (strain Ellin6076)</name>
    <dbReference type="NCBI Taxonomy" id="234267"/>
    <lineage>
        <taxon>Bacteria</taxon>
        <taxon>Pseudomonadati</taxon>
        <taxon>Acidobacteriota</taxon>
        <taxon>Terriglobia</taxon>
        <taxon>Bryobacterales</taxon>
        <taxon>Solibacteraceae</taxon>
        <taxon>Candidatus Solibacter</taxon>
    </lineage>
</organism>
<reference evidence="2" key="1">
    <citation type="submission" date="2006-10" db="EMBL/GenBank/DDBJ databases">
        <title>Complete sequence of Solibacter usitatus Ellin6076.</title>
        <authorList>
            <consortium name="US DOE Joint Genome Institute"/>
            <person name="Copeland A."/>
            <person name="Lucas S."/>
            <person name="Lapidus A."/>
            <person name="Barry K."/>
            <person name="Detter J.C."/>
            <person name="Glavina del Rio T."/>
            <person name="Hammon N."/>
            <person name="Israni S."/>
            <person name="Dalin E."/>
            <person name="Tice H."/>
            <person name="Pitluck S."/>
            <person name="Thompson L.S."/>
            <person name="Brettin T."/>
            <person name="Bruce D."/>
            <person name="Han C."/>
            <person name="Tapia R."/>
            <person name="Gilna P."/>
            <person name="Schmutz J."/>
            <person name="Larimer F."/>
            <person name="Land M."/>
            <person name="Hauser L."/>
            <person name="Kyrpides N."/>
            <person name="Mikhailova N."/>
            <person name="Janssen P.H."/>
            <person name="Kuske C.R."/>
            <person name="Richardson P."/>
        </authorList>
    </citation>
    <scope>NUCLEOTIDE SEQUENCE</scope>
    <source>
        <strain evidence="2">Ellin6076</strain>
    </source>
</reference>
<evidence type="ECO:0000313" key="2">
    <source>
        <dbReference type="EMBL" id="ABJ83881.1"/>
    </source>
</evidence>
<accession>Q023G5</accession>
<protein>
    <submittedName>
        <fullName evidence="2">Uncharacterized protein</fullName>
    </submittedName>
</protein>
<dbReference type="InParanoid" id="Q023G5"/>
<proteinExistence type="predicted"/>
<evidence type="ECO:0000256" key="1">
    <source>
        <dbReference type="SAM" id="MobiDB-lite"/>
    </source>
</evidence>
<sequence length="214" mass="23421">MCLLAQEQPVGPATPAAEPPGGNRVFGVLPNYRTADASQEGTVLTGRQKFSIATKDSFDYPLVMLAGALAGLGQLTDQSPSFGQGIKGYGHRLVTNYADQAMGNVFTEGLFPVLLHEDPRYFRRGSGTTKSRAVYALTRVVLTHRDSGRTSFNFSEWLGNASSVAISNVYYPENRSFGANGTKLLMQVGTDAVSQVLKEFWPDIRRKMFHRHAD</sequence>
<dbReference type="eggNOG" id="ENOG5032UK8">
    <property type="taxonomic scope" value="Bacteria"/>
</dbReference>
<gene>
    <name evidence="2" type="ordered locus">Acid_2895</name>
</gene>
<dbReference type="AlphaFoldDB" id="Q023G5"/>
<name>Q023G5_SOLUE</name>